<evidence type="ECO:0000256" key="4">
    <source>
        <dbReference type="PROSITE-ProRule" id="PRU00333"/>
    </source>
</evidence>
<evidence type="ECO:0000259" key="5">
    <source>
        <dbReference type="PROSITE" id="PS50970"/>
    </source>
</evidence>
<dbReference type="InterPro" id="IPR003726">
    <property type="entry name" value="HCY_dom"/>
</dbReference>
<feature type="binding site" evidence="3 4">
    <location>
        <position position="275"/>
    </location>
    <ligand>
        <name>Zn(2+)</name>
        <dbReference type="ChEBI" id="CHEBI:29105"/>
    </ligand>
</feature>
<evidence type="ECO:0000256" key="1">
    <source>
        <dbReference type="ARBA" id="ARBA00022603"/>
    </source>
</evidence>
<dbReference type="PIRSF" id="PIRSF037505">
    <property type="entry name" value="Betaine_HMT"/>
    <property type="match status" value="1"/>
</dbReference>
<protein>
    <recommendedName>
        <fullName evidence="5">Hcy-binding domain-containing protein</fullName>
    </recommendedName>
</protein>
<organism evidence="6 7">
    <name type="scientific">Candidatus Fischerbacteria bacterium RBG_13_37_8</name>
    <dbReference type="NCBI Taxonomy" id="1817863"/>
    <lineage>
        <taxon>Bacteria</taxon>
        <taxon>Candidatus Fischeribacteriota</taxon>
    </lineage>
</organism>
<dbReference type="GO" id="GO:0032259">
    <property type="term" value="P:methylation"/>
    <property type="evidence" value="ECO:0007669"/>
    <property type="project" value="UniProtKB-KW"/>
</dbReference>
<proteinExistence type="predicted"/>
<dbReference type="STRING" id="1817863.A2Y62_18555"/>
<gene>
    <name evidence="6" type="ORF">A2Y62_18555</name>
</gene>
<dbReference type="InterPro" id="IPR017226">
    <property type="entry name" value="BHMT-like"/>
</dbReference>
<reference evidence="6 7" key="1">
    <citation type="journal article" date="2016" name="Nat. Commun.">
        <title>Thousands of microbial genomes shed light on interconnected biogeochemical processes in an aquifer system.</title>
        <authorList>
            <person name="Anantharaman K."/>
            <person name="Brown C.T."/>
            <person name="Hug L.A."/>
            <person name="Sharon I."/>
            <person name="Castelle C.J."/>
            <person name="Probst A.J."/>
            <person name="Thomas B.C."/>
            <person name="Singh A."/>
            <person name="Wilkins M.J."/>
            <person name="Karaoz U."/>
            <person name="Brodie E.L."/>
            <person name="Williams K.H."/>
            <person name="Hubbard S.S."/>
            <person name="Banfield J.F."/>
        </authorList>
    </citation>
    <scope>NUCLEOTIDE SEQUENCE [LARGE SCALE GENOMIC DNA]</scope>
</reference>
<dbReference type="PANTHER" id="PTHR11103">
    <property type="entry name" value="SLR1189 PROTEIN"/>
    <property type="match status" value="1"/>
</dbReference>
<dbReference type="AlphaFoldDB" id="A0A1F5V4G9"/>
<evidence type="ECO:0000256" key="2">
    <source>
        <dbReference type="ARBA" id="ARBA00022679"/>
    </source>
</evidence>
<comment type="cofactor">
    <cofactor evidence="3">
        <name>Zn(2+)</name>
        <dbReference type="ChEBI" id="CHEBI:29105"/>
    </cofactor>
    <text evidence="3">Binds 1 zinc ion per subunit.</text>
</comment>
<keyword evidence="3 4" id="KW-0479">Metal-binding</keyword>
<dbReference type="GO" id="GO:0008168">
    <property type="term" value="F:methyltransferase activity"/>
    <property type="evidence" value="ECO:0007669"/>
    <property type="project" value="UniProtKB-UniRule"/>
</dbReference>
<dbReference type="InterPro" id="IPR036589">
    <property type="entry name" value="HCY_dom_sf"/>
</dbReference>
<feature type="binding site" evidence="3 4">
    <location>
        <position position="210"/>
    </location>
    <ligand>
        <name>Zn(2+)</name>
        <dbReference type="ChEBI" id="CHEBI:29105"/>
    </ligand>
</feature>
<keyword evidence="1 4" id="KW-0489">Methyltransferase</keyword>
<evidence type="ECO:0000256" key="3">
    <source>
        <dbReference type="PIRSR" id="PIRSR037505-2"/>
    </source>
</evidence>
<dbReference type="PANTHER" id="PTHR11103:SF18">
    <property type="entry name" value="SLR1189 PROTEIN"/>
    <property type="match status" value="1"/>
</dbReference>
<dbReference type="SUPFAM" id="SSF82282">
    <property type="entry name" value="Homocysteine S-methyltransferase"/>
    <property type="match status" value="1"/>
</dbReference>
<evidence type="ECO:0000313" key="6">
    <source>
        <dbReference type="EMBL" id="OGF58305.1"/>
    </source>
</evidence>
<evidence type="ECO:0000313" key="7">
    <source>
        <dbReference type="Proteomes" id="UP000178943"/>
    </source>
</evidence>
<feature type="binding site" evidence="3 4">
    <location>
        <position position="276"/>
    </location>
    <ligand>
        <name>Zn(2+)</name>
        <dbReference type="ChEBI" id="CHEBI:29105"/>
    </ligand>
</feature>
<dbReference type="Gene3D" id="3.20.20.330">
    <property type="entry name" value="Homocysteine-binding-like domain"/>
    <property type="match status" value="1"/>
</dbReference>
<name>A0A1F5V4G9_9BACT</name>
<sequence length="292" mass="31507">MNIIERIKKGEILIADGAIGTLLMQRGLKLGECPEIINLRQPDILEEIAQLYLEAGAEIIQTNTFGASPLRLSHSLLDEKTEEINRIAVQAVRKAVGTTSFISASCGPSGKLLKPYGDTEPEAIRESFHRQFAVLIEEGIDTICIETMTDLTEATLAVRAAKALSSNVPVIATMTFDATPRGFFTIMGVTIEQAVKGLEQAGADIIGSNCGNGIENMIRIAAEFKKFTCLPLIIQSNAGLPIMKDTTPFYPETPEFMAEKSKELVRLGVSIIGGCCGTTSAHIKAIRKALKP</sequence>
<keyword evidence="2 4" id="KW-0808">Transferase</keyword>
<dbReference type="GO" id="GO:0009086">
    <property type="term" value="P:methionine biosynthetic process"/>
    <property type="evidence" value="ECO:0007669"/>
    <property type="project" value="InterPro"/>
</dbReference>
<dbReference type="Pfam" id="PF02574">
    <property type="entry name" value="S-methyl_trans"/>
    <property type="match status" value="1"/>
</dbReference>
<feature type="domain" description="Hcy-binding" evidence="5">
    <location>
        <begin position="1"/>
        <end position="290"/>
    </location>
</feature>
<keyword evidence="3 4" id="KW-0862">Zinc</keyword>
<comment type="caution">
    <text evidence="6">The sequence shown here is derived from an EMBL/GenBank/DDBJ whole genome shotgun (WGS) entry which is preliminary data.</text>
</comment>
<dbReference type="Proteomes" id="UP000178943">
    <property type="component" value="Unassembled WGS sequence"/>
</dbReference>
<dbReference type="GO" id="GO:0008270">
    <property type="term" value="F:zinc ion binding"/>
    <property type="evidence" value="ECO:0007669"/>
    <property type="project" value="InterPro"/>
</dbReference>
<dbReference type="PROSITE" id="PS50970">
    <property type="entry name" value="HCY"/>
    <property type="match status" value="1"/>
</dbReference>
<dbReference type="EMBL" id="MFGW01000253">
    <property type="protein sequence ID" value="OGF58305.1"/>
    <property type="molecule type" value="Genomic_DNA"/>
</dbReference>
<accession>A0A1F5V4G9</accession>